<reference evidence="2 3" key="1">
    <citation type="submission" date="2017-07" db="EMBL/GenBank/DDBJ databases">
        <title>Genome Sequence of Sulfitobacter pseudonitzschiae Strain SMR1 Isolated from a culture of the Diatom Skeletonema marinoi.</title>
        <authorList>
            <person name="Topel M."/>
            <person name="Pinder M.I.M."/>
            <person name="Johansson O.N."/>
            <person name="Kourtchenko O."/>
            <person name="Godhe A."/>
            <person name="Clarke A.K."/>
        </authorList>
    </citation>
    <scope>NUCLEOTIDE SEQUENCE [LARGE SCALE GENOMIC DNA]</scope>
    <source>
        <strain evidence="2 3">SMR1</strain>
    </source>
</reference>
<dbReference type="RefSeq" id="WP_089422059.1">
    <property type="nucleotide sequence ID" value="NZ_CP022415.1"/>
</dbReference>
<dbReference type="AlphaFoldDB" id="A0A221JW50"/>
<dbReference type="EMBL" id="CP022415">
    <property type="protein sequence ID" value="ASM70969.1"/>
    <property type="molecule type" value="Genomic_DNA"/>
</dbReference>
<gene>
    <name evidence="2" type="ORF">SULPSESMR1_00130</name>
</gene>
<evidence type="ECO:0000313" key="2">
    <source>
        <dbReference type="EMBL" id="ASM70969.1"/>
    </source>
</evidence>
<name>A0A221JW50_9RHOB</name>
<keyword evidence="3" id="KW-1185">Reference proteome</keyword>
<evidence type="ECO:0000313" key="3">
    <source>
        <dbReference type="Proteomes" id="UP000199754"/>
    </source>
</evidence>
<dbReference type="Proteomes" id="UP000199754">
    <property type="component" value="Chromosome"/>
</dbReference>
<proteinExistence type="predicted"/>
<dbReference type="InterPro" id="IPR018656">
    <property type="entry name" value="DUF2087"/>
</dbReference>
<dbReference type="OrthoDB" id="6867569at2"/>
<dbReference type="Pfam" id="PF09860">
    <property type="entry name" value="DUF2087"/>
    <property type="match status" value="1"/>
</dbReference>
<dbReference type="KEGG" id="spse:SULPSESMR1_00130"/>
<organism evidence="2 3">
    <name type="scientific">Pseudosulfitobacter pseudonitzschiae</name>
    <dbReference type="NCBI Taxonomy" id="1402135"/>
    <lineage>
        <taxon>Bacteria</taxon>
        <taxon>Pseudomonadati</taxon>
        <taxon>Pseudomonadota</taxon>
        <taxon>Alphaproteobacteria</taxon>
        <taxon>Rhodobacterales</taxon>
        <taxon>Roseobacteraceae</taxon>
        <taxon>Pseudosulfitobacter</taxon>
    </lineage>
</organism>
<accession>A0A221JW50</accession>
<feature type="domain" description="DUF2087" evidence="1">
    <location>
        <begin position="86"/>
        <end position="156"/>
    </location>
</feature>
<sequence>MTKIPVPLHVTDVTVFSRALSKQLGDTSPAHLVLLNMVARAAGFQNLQHMRAATAARNRIGNRESESTPDARSVERTLNQFDALGRLQQWPSRRSVQTLALWALWATFPAEKVLSEKVVNAHLVTEHTFKDVATLRRTMISCGLMTRNRDGSDYRRVEQKPPAEAKAVIRNLSARRRARYASEGEAQIA</sequence>
<evidence type="ECO:0000259" key="1">
    <source>
        <dbReference type="Pfam" id="PF09860"/>
    </source>
</evidence>
<protein>
    <recommendedName>
        <fullName evidence="1">DUF2087 domain-containing protein</fullName>
    </recommendedName>
</protein>